<evidence type="ECO:0000313" key="2">
    <source>
        <dbReference type="EMBL" id="KAF9445581.1"/>
    </source>
</evidence>
<gene>
    <name evidence="2" type="ORF">P691DRAFT_785068</name>
</gene>
<feature type="compositionally biased region" description="Polar residues" evidence="1">
    <location>
        <begin position="27"/>
        <end position="44"/>
    </location>
</feature>
<proteinExistence type="predicted"/>
<reference evidence="2" key="1">
    <citation type="submission" date="2020-11" db="EMBL/GenBank/DDBJ databases">
        <authorList>
            <consortium name="DOE Joint Genome Institute"/>
            <person name="Ahrendt S."/>
            <person name="Riley R."/>
            <person name="Andreopoulos W."/>
            <person name="Labutti K."/>
            <person name="Pangilinan J."/>
            <person name="Ruiz-Duenas F.J."/>
            <person name="Barrasa J.M."/>
            <person name="Sanchez-Garcia M."/>
            <person name="Camarero S."/>
            <person name="Miyauchi S."/>
            <person name="Serrano A."/>
            <person name="Linde D."/>
            <person name="Babiker R."/>
            <person name="Drula E."/>
            <person name="Ayuso-Fernandez I."/>
            <person name="Pacheco R."/>
            <person name="Padilla G."/>
            <person name="Ferreira P."/>
            <person name="Barriuso J."/>
            <person name="Kellner H."/>
            <person name="Castanera R."/>
            <person name="Alfaro M."/>
            <person name="Ramirez L."/>
            <person name="Pisabarro A.G."/>
            <person name="Kuo A."/>
            <person name="Tritt A."/>
            <person name="Lipzen A."/>
            <person name="He G."/>
            <person name="Yan M."/>
            <person name="Ng V."/>
            <person name="Cullen D."/>
            <person name="Martin F."/>
            <person name="Rosso M.-N."/>
            <person name="Henrissat B."/>
            <person name="Hibbett D."/>
            <person name="Martinez A.T."/>
            <person name="Grigoriev I.V."/>
        </authorList>
    </citation>
    <scope>NUCLEOTIDE SEQUENCE</scope>
    <source>
        <strain evidence="2">MF-IS2</strain>
    </source>
</reference>
<evidence type="ECO:0000256" key="1">
    <source>
        <dbReference type="SAM" id="MobiDB-lite"/>
    </source>
</evidence>
<feature type="non-terminal residue" evidence="2">
    <location>
        <position position="144"/>
    </location>
</feature>
<accession>A0A9P6BYW6</accession>
<feature type="region of interest" description="Disordered" evidence="1">
    <location>
        <begin position="27"/>
        <end position="47"/>
    </location>
</feature>
<name>A0A9P6BYW6_9AGAR</name>
<dbReference type="Proteomes" id="UP000807342">
    <property type="component" value="Unassembled WGS sequence"/>
</dbReference>
<sequence length="144" mass="15821">MDAGEGAFTEVGEHPFIASPSAGELISSSYRPNAHKQTTTTSSRFGHVGIDQSGGPFAGAHDFNMYKTKLIDQSYNQNYFIQGQTILDHLLAAGTPEGSLDAGARYPPPKCHPGSRRTIKTKLEKWVFELYHQRKMLWLHGSAG</sequence>
<dbReference type="AlphaFoldDB" id="A0A9P6BYW6"/>
<protein>
    <submittedName>
        <fullName evidence="2">Uncharacterized protein</fullName>
    </submittedName>
</protein>
<keyword evidence="3" id="KW-1185">Reference proteome</keyword>
<dbReference type="EMBL" id="MU151293">
    <property type="protein sequence ID" value="KAF9445581.1"/>
    <property type="molecule type" value="Genomic_DNA"/>
</dbReference>
<evidence type="ECO:0000313" key="3">
    <source>
        <dbReference type="Proteomes" id="UP000807342"/>
    </source>
</evidence>
<comment type="caution">
    <text evidence="2">The sequence shown here is derived from an EMBL/GenBank/DDBJ whole genome shotgun (WGS) entry which is preliminary data.</text>
</comment>
<organism evidence="2 3">
    <name type="scientific">Macrolepiota fuliginosa MF-IS2</name>
    <dbReference type="NCBI Taxonomy" id="1400762"/>
    <lineage>
        <taxon>Eukaryota</taxon>
        <taxon>Fungi</taxon>
        <taxon>Dikarya</taxon>
        <taxon>Basidiomycota</taxon>
        <taxon>Agaricomycotina</taxon>
        <taxon>Agaricomycetes</taxon>
        <taxon>Agaricomycetidae</taxon>
        <taxon>Agaricales</taxon>
        <taxon>Agaricineae</taxon>
        <taxon>Agaricaceae</taxon>
        <taxon>Macrolepiota</taxon>
    </lineage>
</organism>